<keyword evidence="10" id="KW-1185">Reference proteome</keyword>
<dbReference type="EMBL" id="KQ947424">
    <property type="protein sequence ID" value="KUJ12482.1"/>
    <property type="molecule type" value="Genomic_DNA"/>
</dbReference>
<dbReference type="PANTHER" id="PTHR45646:SF11">
    <property type="entry name" value="SERINE_THREONINE-PROTEIN KINASE DOA"/>
    <property type="match status" value="1"/>
</dbReference>
<feature type="region of interest" description="Disordered" evidence="7">
    <location>
        <begin position="345"/>
        <end position="366"/>
    </location>
</feature>
<dbReference type="RefSeq" id="XP_018066837.1">
    <property type="nucleotide sequence ID" value="XM_018217076.1"/>
</dbReference>
<dbReference type="InterPro" id="IPR011009">
    <property type="entry name" value="Kinase-like_dom_sf"/>
</dbReference>
<dbReference type="PROSITE" id="PS00107">
    <property type="entry name" value="PROTEIN_KINASE_ATP"/>
    <property type="match status" value="1"/>
</dbReference>
<gene>
    <name evidence="9" type="ORF">LY89DRAFT_699741</name>
</gene>
<dbReference type="PROSITE" id="PS50011">
    <property type="entry name" value="PROTEIN_KINASE_DOM"/>
    <property type="match status" value="1"/>
</dbReference>
<dbReference type="GO" id="GO:0004674">
    <property type="term" value="F:protein serine/threonine kinase activity"/>
    <property type="evidence" value="ECO:0007669"/>
    <property type="project" value="UniProtKB-KW"/>
</dbReference>
<sequence length="438" mass="49618">MIEGPPWDLEKIHDYERGGHHPVHLEDILDKRYKVIHKLGSGGYANVWLCRDVTSEMPRYVAVKIIMAEASTKECPELRVNKLVQLGLDKDLLADHFCLPLDQFEIDGPNDLHYCLVYPVLGPRVSRLLNVDKLRDTGKALRQICFQAIEAMAALHSHGICHGDFRPTNILARISGLDGLTEDEVFGALGKPKSTKVVTVSGDSHNESTAPQHLVYPISWDNVELSDLGANFITNTACIIDFGESFEVSDLPSELGIPQIYCSPEYTLDNDVGISSDIWALGCTLFEIRTGRKLFDTFDDDPDEYLCKVATILGRFPEPWWSTTWRRRKELFEDSPDENRRVVEIRRDSKPEDAKTDTTHDEDKPRITIMHPPEARSLQDALAAGLFYENRGGPGGMRWGICQEEIDLFSNLLAMIFNFNPRERLTPQAVLKHAWFEL</sequence>
<keyword evidence="1" id="KW-0723">Serine/threonine-protein kinase</keyword>
<dbReference type="GO" id="GO:0043484">
    <property type="term" value="P:regulation of RNA splicing"/>
    <property type="evidence" value="ECO:0007669"/>
    <property type="project" value="TreeGrafter"/>
</dbReference>
<evidence type="ECO:0000313" key="10">
    <source>
        <dbReference type="Proteomes" id="UP000070700"/>
    </source>
</evidence>
<dbReference type="GO" id="GO:0005634">
    <property type="term" value="C:nucleus"/>
    <property type="evidence" value="ECO:0007669"/>
    <property type="project" value="TreeGrafter"/>
</dbReference>
<evidence type="ECO:0000256" key="3">
    <source>
        <dbReference type="ARBA" id="ARBA00022741"/>
    </source>
</evidence>
<dbReference type="SUPFAM" id="SSF56112">
    <property type="entry name" value="Protein kinase-like (PK-like)"/>
    <property type="match status" value="1"/>
</dbReference>
<proteinExistence type="predicted"/>
<feature type="binding site" evidence="6">
    <location>
        <position position="64"/>
    </location>
    <ligand>
        <name>ATP</name>
        <dbReference type="ChEBI" id="CHEBI:30616"/>
    </ligand>
</feature>
<dbReference type="Pfam" id="PF00069">
    <property type="entry name" value="Pkinase"/>
    <property type="match status" value="2"/>
</dbReference>
<reference evidence="9 10" key="1">
    <citation type="submission" date="2015-10" db="EMBL/GenBank/DDBJ databases">
        <title>Full genome of DAOMC 229536 Phialocephala scopiformis, a fungal endophyte of spruce producing the potent anti-insectan compound rugulosin.</title>
        <authorList>
            <consortium name="DOE Joint Genome Institute"/>
            <person name="Walker A.K."/>
            <person name="Frasz S.L."/>
            <person name="Seifert K.A."/>
            <person name="Miller J.D."/>
            <person name="Mondo S.J."/>
            <person name="Labutti K."/>
            <person name="Lipzen A."/>
            <person name="Dockter R."/>
            <person name="Kennedy M."/>
            <person name="Grigoriev I.V."/>
            <person name="Spatafora J.W."/>
        </authorList>
    </citation>
    <scope>NUCLEOTIDE SEQUENCE [LARGE SCALE GENOMIC DNA]</scope>
    <source>
        <strain evidence="9 10">CBS 120377</strain>
    </source>
</reference>
<evidence type="ECO:0000256" key="5">
    <source>
        <dbReference type="ARBA" id="ARBA00022840"/>
    </source>
</evidence>
<keyword evidence="3 6" id="KW-0547">Nucleotide-binding</keyword>
<evidence type="ECO:0000256" key="6">
    <source>
        <dbReference type="PROSITE-ProRule" id="PRU10141"/>
    </source>
</evidence>
<keyword evidence="2" id="KW-0808">Transferase</keyword>
<dbReference type="GO" id="GO:0005524">
    <property type="term" value="F:ATP binding"/>
    <property type="evidence" value="ECO:0007669"/>
    <property type="project" value="UniProtKB-UniRule"/>
</dbReference>
<protein>
    <submittedName>
        <fullName evidence="9">Kinase-like protein</fullName>
    </submittedName>
</protein>
<dbReference type="Proteomes" id="UP000070700">
    <property type="component" value="Unassembled WGS sequence"/>
</dbReference>
<evidence type="ECO:0000259" key="8">
    <source>
        <dbReference type="PROSITE" id="PS50011"/>
    </source>
</evidence>
<feature type="domain" description="Protein kinase" evidence="8">
    <location>
        <begin position="33"/>
        <end position="436"/>
    </location>
</feature>
<dbReference type="SMART" id="SM00220">
    <property type="entry name" value="S_TKc"/>
    <property type="match status" value="1"/>
</dbReference>
<dbReference type="PANTHER" id="PTHR45646">
    <property type="entry name" value="SERINE/THREONINE-PROTEIN KINASE DOA-RELATED"/>
    <property type="match status" value="1"/>
</dbReference>
<dbReference type="InterPro" id="IPR051175">
    <property type="entry name" value="CLK_kinases"/>
</dbReference>
<dbReference type="InterPro" id="IPR000719">
    <property type="entry name" value="Prot_kinase_dom"/>
</dbReference>
<evidence type="ECO:0000256" key="7">
    <source>
        <dbReference type="SAM" id="MobiDB-lite"/>
    </source>
</evidence>
<dbReference type="GeneID" id="28826802"/>
<evidence type="ECO:0000256" key="4">
    <source>
        <dbReference type="ARBA" id="ARBA00022777"/>
    </source>
</evidence>
<evidence type="ECO:0000313" key="9">
    <source>
        <dbReference type="EMBL" id="KUJ12482.1"/>
    </source>
</evidence>
<accession>A0A194WY05</accession>
<dbReference type="InParanoid" id="A0A194WY05"/>
<keyword evidence="5 6" id="KW-0067">ATP-binding</keyword>
<dbReference type="Gene3D" id="3.30.200.20">
    <property type="entry name" value="Phosphorylase Kinase, domain 1"/>
    <property type="match status" value="1"/>
</dbReference>
<dbReference type="KEGG" id="psco:LY89DRAFT_699741"/>
<evidence type="ECO:0000256" key="1">
    <source>
        <dbReference type="ARBA" id="ARBA00022527"/>
    </source>
</evidence>
<dbReference type="InterPro" id="IPR017441">
    <property type="entry name" value="Protein_kinase_ATP_BS"/>
</dbReference>
<evidence type="ECO:0000256" key="2">
    <source>
        <dbReference type="ARBA" id="ARBA00022679"/>
    </source>
</evidence>
<dbReference type="OrthoDB" id="5979581at2759"/>
<name>A0A194WY05_MOLSC</name>
<dbReference type="AlphaFoldDB" id="A0A194WY05"/>
<organism evidence="9 10">
    <name type="scientific">Mollisia scopiformis</name>
    <name type="common">Conifer needle endophyte fungus</name>
    <name type="synonym">Phialocephala scopiformis</name>
    <dbReference type="NCBI Taxonomy" id="149040"/>
    <lineage>
        <taxon>Eukaryota</taxon>
        <taxon>Fungi</taxon>
        <taxon>Dikarya</taxon>
        <taxon>Ascomycota</taxon>
        <taxon>Pezizomycotina</taxon>
        <taxon>Leotiomycetes</taxon>
        <taxon>Helotiales</taxon>
        <taxon>Mollisiaceae</taxon>
        <taxon>Mollisia</taxon>
    </lineage>
</organism>
<dbReference type="Gene3D" id="1.10.510.10">
    <property type="entry name" value="Transferase(Phosphotransferase) domain 1"/>
    <property type="match status" value="1"/>
</dbReference>
<keyword evidence="4 9" id="KW-0418">Kinase</keyword>